<organism evidence="2 3">
    <name type="scientific">Haemonchus contortus</name>
    <name type="common">Barber pole worm</name>
    <dbReference type="NCBI Taxonomy" id="6289"/>
    <lineage>
        <taxon>Eukaryota</taxon>
        <taxon>Metazoa</taxon>
        <taxon>Ecdysozoa</taxon>
        <taxon>Nematoda</taxon>
        <taxon>Chromadorea</taxon>
        <taxon>Rhabditida</taxon>
        <taxon>Rhabditina</taxon>
        <taxon>Rhabditomorpha</taxon>
        <taxon>Strongyloidea</taxon>
        <taxon>Trichostrongylidae</taxon>
        <taxon>Haemonchus</taxon>
    </lineage>
</organism>
<name>A0A7I4XTD1_HAECO</name>
<evidence type="ECO:0000256" key="1">
    <source>
        <dbReference type="SAM" id="MobiDB-lite"/>
    </source>
</evidence>
<dbReference type="WBParaSite" id="HCON_00001290-00001">
    <property type="protein sequence ID" value="HCON_00001290-00001"/>
    <property type="gene ID" value="HCON_00001290"/>
</dbReference>
<keyword evidence="2" id="KW-1185">Reference proteome</keyword>
<dbReference type="Proteomes" id="UP000025227">
    <property type="component" value="Unplaced"/>
</dbReference>
<dbReference type="AlphaFoldDB" id="A0A7I4XTD1"/>
<feature type="region of interest" description="Disordered" evidence="1">
    <location>
        <begin position="98"/>
        <end position="134"/>
    </location>
</feature>
<protein>
    <submittedName>
        <fullName evidence="3">Death domain-containing protein</fullName>
    </submittedName>
</protein>
<reference evidence="3" key="1">
    <citation type="submission" date="2020-12" db="UniProtKB">
        <authorList>
            <consortium name="WormBaseParasite"/>
        </authorList>
    </citation>
    <scope>IDENTIFICATION</scope>
    <source>
        <strain evidence="3">MHco3</strain>
    </source>
</reference>
<evidence type="ECO:0000313" key="2">
    <source>
        <dbReference type="Proteomes" id="UP000025227"/>
    </source>
</evidence>
<sequence>PTRISIPIAYLEFQRMSEMPMPLNPTDFVAAMSNSLNSAPMLTTKRETIPEDRSGGSVRVKQRKRKDFRYYLPGDFLQMERERQLSVRDFMSTFHNFSSPGAELTTEREKVPEDWSDESSEEKESRNFQFSDSPRVKTSEKEIKDILTATHKFASLVAKWTTGSKKDPEDSLAKIKKTRLVDVFQMVDGLERAAKELDKWYQKGPAKIRFIAEELKRANSLDLSNSLNCQNIDRNLRCVQQVLDQFPNFHDTNITEERPPGVATRYMYSDSE</sequence>
<evidence type="ECO:0000313" key="3">
    <source>
        <dbReference type="WBParaSite" id="HCON_00001290-00001"/>
    </source>
</evidence>
<proteinExistence type="predicted"/>
<accession>A0A7I4XTD1</accession>